<reference evidence="2" key="1">
    <citation type="submission" date="2018-08" db="EMBL/GenBank/DDBJ databases">
        <authorList>
            <person name="Kim S.-J."/>
            <person name="Jung G.-Y."/>
        </authorList>
    </citation>
    <scope>NUCLEOTIDE SEQUENCE [LARGE SCALE GENOMIC DNA]</scope>
    <source>
        <strain evidence="2">GY_H</strain>
    </source>
</reference>
<sequence length="389" mass="44540">MPRSSPLRRFISLPNYLHASIAAREIARKTWAWSRPDIYFSASFGSIIGVENHLAKIARQAGAKLFCYPTYPCYGEDVYIRRRFQNVDMGMWTNYLRADVDIVNRQLAKIFPHWIRSYNGKQQFAKDPIEMLAAWFQGLLYHDPWKKPYDIYDRIYVPYQFSAELLYRNGYAHNRVGMLGKPSIDQVARQCADPGFVSRMQEELGFTFDESFILFNVAPSAEHKNTSEDVHFRQFFAICDVLKATGQKIILSLHPLCDFDTYNSHAMRYGFTISRNYQIYYLQPFCRFIVSHSCTTNHQGALAGKKVIDIDYLNLRFENLNMIAPEEIHPNIMLVPPEELAQAVDRLLAETANNEHDAGSYYSAYAPAGAGIVKDAVVMTATTAQGNVS</sequence>
<gene>
    <name evidence="1" type="ORF">DXH78_00295</name>
</gene>
<organism evidence="1 2">
    <name type="scientific">Undibacter mobilis</name>
    <dbReference type="NCBI Taxonomy" id="2292256"/>
    <lineage>
        <taxon>Bacteria</taxon>
        <taxon>Pseudomonadati</taxon>
        <taxon>Pseudomonadota</taxon>
        <taxon>Alphaproteobacteria</taxon>
        <taxon>Hyphomicrobiales</taxon>
        <taxon>Nitrobacteraceae</taxon>
        <taxon>Undibacter</taxon>
    </lineage>
</organism>
<protein>
    <recommendedName>
        <fullName evidence="3">CDP-glycerol:poly(Glycerophosphate) glycerophosphotransferase</fullName>
    </recommendedName>
</protein>
<evidence type="ECO:0000313" key="2">
    <source>
        <dbReference type="Proteomes" id="UP000263993"/>
    </source>
</evidence>
<dbReference type="SUPFAM" id="SSF53756">
    <property type="entry name" value="UDP-Glycosyltransferase/glycogen phosphorylase"/>
    <property type="match status" value="1"/>
</dbReference>
<dbReference type="EMBL" id="QRGO01000001">
    <property type="protein sequence ID" value="RDV03164.1"/>
    <property type="molecule type" value="Genomic_DNA"/>
</dbReference>
<name>A0A371B6H9_9BRAD</name>
<evidence type="ECO:0008006" key="3">
    <source>
        <dbReference type="Google" id="ProtNLM"/>
    </source>
</evidence>
<dbReference type="Proteomes" id="UP000263993">
    <property type="component" value="Unassembled WGS sequence"/>
</dbReference>
<keyword evidence="2" id="KW-1185">Reference proteome</keyword>
<dbReference type="AlphaFoldDB" id="A0A371B6H9"/>
<comment type="caution">
    <text evidence="1">The sequence shown here is derived from an EMBL/GenBank/DDBJ whole genome shotgun (WGS) entry which is preliminary data.</text>
</comment>
<proteinExistence type="predicted"/>
<evidence type="ECO:0000313" key="1">
    <source>
        <dbReference type="EMBL" id="RDV03164.1"/>
    </source>
</evidence>
<accession>A0A371B6H9</accession>